<reference evidence="2 3" key="1">
    <citation type="journal article" date="2018" name="Evol. Lett.">
        <title>Horizontal gene cluster transfer increased hallucinogenic mushroom diversity.</title>
        <authorList>
            <person name="Reynolds H.T."/>
            <person name="Vijayakumar V."/>
            <person name="Gluck-Thaler E."/>
            <person name="Korotkin H.B."/>
            <person name="Matheny P.B."/>
            <person name="Slot J.C."/>
        </authorList>
    </citation>
    <scope>NUCLEOTIDE SEQUENCE [LARGE SCALE GENOMIC DNA]</scope>
    <source>
        <strain evidence="2 3">SRW20</strain>
    </source>
</reference>
<evidence type="ECO:0000313" key="2">
    <source>
        <dbReference type="EMBL" id="PPQ84807.1"/>
    </source>
</evidence>
<gene>
    <name evidence="2" type="ORF">CVT26_012165</name>
</gene>
<protein>
    <submittedName>
        <fullName evidence="2">Uncharacterized protein</fullName>
    </submittedName>
</protein>
<sequence length="921" mass="101590">MSLEGPLSGSSSAVPRSSQRTVSPVFRRAPFLRTVLASKDDVELRELTLRRPGYATFVRRFMEYEDRLLGTTEAIPDADLQEMRDLLNIRMVSSQCAGGWSKLSPVAGPRFNWNGLQHGRLCSLMTVYHLIDVLAFVEDVGTNALAIERSSENLPIKSLPGYDCLFDWTSTVLRLQDVVEESVAFRHRPDARGSAAQSLVSFLRLNANSAVQCRLMLNLTIAAMHLAYLKETAFSSDELPDLPGQINDDMIRHVFSPLFVVCDACNAEEKAFLCDLQDVVYAIAGYRQRKANGALSLASFRGPLQAALLISPVYLLSTKLLGNKIWNRQTLMHTSAMLGNEKPISLLSVEKIIWNTLLLLADGQLDPRQTLLRLKADMPWSEVRRAADDSRVGAWFRLDLDTEIQLLELAQPPALMSSRDDAPLVHVSAVPTASSAVSNEETVPTQPFDFHALQLSNNGLGAAVTASLPSTASFDFANMNNGVDGNVASRDPDQALEKVRGRKKEPLFLDDSEENFNTSDDSVLSVPGGSHGRNRMGRPNFSATSLEGSTVPGDSLDRVAGHCSTDSERSAAEEDASYDPKDSRLAGSIEDAFDQSPSVDMNITQHDASSESAVSSKGEEVEDEDDTAMNVDFSSRDCKTLDIEPRLRRSDRLMQLQDRIQQPSSANALAVCPSYSPPRKKRKRSGHSAVLLGKGPLALSADVDESEGTESNPIDVDQFHVPSMWEPDDLNEFRLVASSPAQRDATAHQPLLTSVRKARLEVSEPFTCFGPTGSKFNLRLEYYSEAVQRRFNRLIARAAASYIDGRPLHLARPQHSVIEVMRYCDFVKLNSNDVQSIMSRKNLIVTDAPNMTSTFDRESLARIYPLHSPIHLRDYSATPELPPERKTTSQSLGSFCSSQTSEKSSEETPHVWNAAGIIAER</sequence>
<evidence type="ECO:0000313" key="3">
    <source>
        <dbReference type="Proteomes" id="UP000284706"/>
    </source>
</evidence>
<dbReference type="InParanoid" id="A0A409X245"/>
<evidence type="ECO:0000256" key="1">
    <source>
        <dbReference type="SAM" id="MobiDB-lite"/>
    </source>
</evidence>
<dbReference type="OrthoDB" id="3064837at2759"/>
<organism evidence="2 3">
    <name type="scientific">Gymnopilus dilepis</name>
    <dbReference type="NCBI Taxonomy" id="231916"/>
    <lineage>
        <taxon>Eukaryota</taxon>
        <taxon>Fungi</taxon>
        <taxon>Dikarya</taxon>
        <taxon>Basidiomycota</taxon>
        <taxon>Agaricomycotina</taxon>
        <taxon>Agaricomycetes</taxon>
        <taxon>Agaricomycetidae</taxon>
        <taxon>Agaricales</taxon>
        <taxon>Agaricineae</taxon>
        <taxon>Hymenogastraceae</taxon>
        <taxon>Gymnopilus</taxon>
    </lineage>
</organism>
<feature type="compositionally biased region" description="Basic and acidic residues" evidence="1">
    <location>
        <begin position="555"/>
        <end position="584"/>
    </location>
</feature>
<feature type="region of interest" description="Disordered" evidence="1">
    <location>
        <begin position="875"/>
        <end position="912"/>
    </location>
</feature>
<feature type="region of interest" description="Disordered" evidence="1">
    <location>
        <begin position="501"/>
        <end position="584"/>
    </location>
</feature>
<comment type="caution">
    <text evidence="2">The sequence shown here is derived from an EMBL/GenBank/DDBJ whole genome shotgun (WGS) entry which is preliminary data.</text>
</comment>
<feature type="compositionally biased region" description="Polar residues" evidence="1">
    <location>
        <begin position="605"/>
        <end position="615"/>
    </location>
</feature>
<dbReference type="AlphaFoldDB" id="A0A409X245"/>
<name>A0A409X245_9AGAR</name>
<feature type="region of interest" description="Disordered" evidence="1">
    <location>
        <begin position="605"/>
        <end position="633"/>
    </location>
</feature>
<dbReference type="Proteomes" id="UP000284706">
    <property type="component" value="Unassembled WGS sequence"/>
</dbReference>
<proteinExistence type="predicted"/>
<feature type="region of interest" description="Disordered" evidence="1">
    <location>
        <begin position="669"/>
        <end position="688"/>
    </location>
</feature>
<keyword evidence="3" id="KW-1185">Reference proteome</keyword>
<accession>A0A409X245</accession>
<dbReference type="EMBL" id="NHYE01004402">
    <property type="protein sequence ID" value="PPQ84807.1"/>
    <property type="molecule type" value="Genomic_DNA"/>
</dbReference>